<feature type="domain" description="Mammalian cell entry C-terminal" evidence="3">
    <location>
        <begin position="163"/>
        <end position="304"/>
    </location>
</feature>
<dbReference type="PANTHER" id="PTHR33371:SF15">
    <property type="entry name" value="LIPOPROTEIN LPRN"/>
    <property type="match status" value="1"/>
</dbReference>
<dbReference type="InterPro" id="IPR024516">
    <property type="entry name" value="Mce_C"/>
</dbReference>
<evidence type="ECO:0000313" key="4">
    <source>
        <dbReference type="EMBL" id="GAA3833800.1"/>
    </source>
</evidence>
<feature type="compositionally biased region" description="Low complexity" evidence="1">
    <location>
        <begin position="358"/>
        <end position="387"/>
    </location>
</feature>
<name>A0ABP7J3I0_9ACTN</name>
<organism evidence="4 5">
    <name type="scientific">Nocardioides panacisoli</name>
    <dbReference type="NCBI Taxonomy" id="627624"/>
    <lineage>
        <taxon>Bacteria</taxon>
        <taxon>Bacillati</taxon>
        <taxon>Actinomycetota</taxon>
        <taxon>Actinomycetes</taxon>
        <taxon>Propionibacteriales</taxon>
        <taxon>Nocardioidaceae</taxon>
        <taxon>Nocardioides</taxon>
    </lineage>
</organism>
<feature type="domain" description="Mce/MlaD" evidence="2">
    <location>
        <begin position="43"/>
        <end position="116"/>
    </location>
</feature>
<dbReference type="PROSITE" id="PS51257">
    <property type="entry name" value="PROKAR_LIPOPROTEIN"/>
    <property type="match status" value="1"/>
</dbReference>
<reference evidence="5" key="1">
    <citation type="journal article" date="2019" name="Int. J. Syst. Evol. Microbiol.">
        <title>The Global Catalogue of Microorganisms (GCM) 10K type strain sequencing project: providing services to taxonomists for standard genome sequencing and annotation.</title>
        <authorList>
            <consortium name="The Broad Institute Genomics Platform"/>
            <consortium name="The Broad Institute Genome Sequencing Center for Infectious Disease"/>
            <person name="Wu L."/>
            <person name="Ma J."/>
        </authorList>
    </citation>
    <scope>NUCLEOTIDE SEQUENCE [LARGE SCALE GENOMIC DNA]</scope>
    <source>
        <strain evidence="5">JCM 16953</strain>
    </source>
</reference>
<dbReference type="Proteomes" id="UP001501821">
    <property type="component" value="Unassembled WGS sequence"/>
</dbReference>
<dbReference type="RefSeq" id="WP_344778583.1">
    <property type="nucleotide sequence ID" value="NZ_BAABAH010000019.1"/>
</dbReference>
<proteinExistence type="predicted"/>
<dbReference type="PANTHER" id="PTHR33371">
    <property type="entry name" value="INTERMEMBRANE PHOSPHOLIPID TRANSPORT SYSTEM BINDING PROTEIN MLAD-RELATED"/>
    <property type="match status" value="1"/>
</dbReference>
<accession>A0ABP7J3I0</accession>
<protein>
    <recommendedName>
        <fullName evidence="6">MCE family protein</fullName>
    </recommendedName>
</protein>
<feature type="compositionally biased region" description="Gly residues" evidence="1">
    <location>
        <begin position="388"/>
        <end position="398"/>
    </location>
</feature>
<dbReference type="Pfam" id="PF02470">
    <property type="entry name" value="MlaD"/>
    <property type="match status" value="1"/>
</dbReference>
<dbReference type="EMBL" id="BAABAH010000019">
    <property type="protein sequence ID" value="GAA3833800.1"/>
    <property type="molecule type" value="Genomic_DNA"/>
</dbReference>
<evidence type="ECO:0000256" key="1">
    <source>
        <dbReference type="SAM" id="MobiDB-lite"/>
    </source>
</evidence>
<sequence length="398" mass="41403">MNGRARRWVAAVSVVVAVTVTGAGCSTTMRDLPIPGTGVSGDKIELKADFRDALNLAEGAPVKVNGVDSGKVTAITVDDYTAHVTMDVKKDAEIRKGATARLRYTTPLGELFIDVTNPADGPVMKDGATLGLPDTETAPTVEDALSEASLLINGGGLDQLRIITDELNKALGGNEENIRGLLDRASTFLTEANSTTQSIDAVLNSLNSLSKTLNDRKDVINDAMRQIRPAAAVLRRATPGFTKLLQAVQRFSGAANSTVNATRTQLLNLLAEVEPTLAELSSNSGRFDAMLRSIEEAASAAKQAIPTDYLNIKINFHLDGITGTGPVGGLLDLLDLIGVVLPTDQVNQILQGLGLGGLLPKSPESPKSPSDPTGSTGSTSDDLLGLDGLLGGLTGGGN</sequence>
<dbReference type="InterPro" id="IPR003399">
    <property type="entry name" value="Mce/MlaD"/>
</dbReference>
<dbReference type="InterPro" id="IPR052336">
    <property type="entry name" value="MlaD_Phospholipid_Transporter"/>
</dbReference>
<evidence type="ECO:0000313" key="5">
    <source>
        <dbReference type="Proteomes" id="UP001501821"/>
    </source>
</evidence>
<dbReference type="InterPro" id="IPR005693">
    <property type="entry name" value="Mce"/>
</dbReference>
<gene>
    <name evidence="4" type="ORF">GCM10022242_38620</name>
</gene>
<dbReference type="Pfam" id="PF11887">
    <property type="entry name" value="Mce4_CUP1"/>
    <property type="match status" value="1"/>
</dbReference>
<keyword evidence="5" id="KW-1185">Reference proteome</keyword>
<feature type="region of interest" description="Disordered" evidence="1">
    <location>
        <begin position="357"/>
        <end position="398"/>
    </location>
</feature>
<evidence type="ECO:0000259" key="2">
    <source>
        <dbReference type="Pfam" id="PF02470"/>
    </source>
</evidence>
<evidence type="ECO:0000259" key="3">
    <source>
        <dbReference type="Pfam" id="PF11887"/>
    </source>
</evidence>
<comment type="caution">
    <text evidence="4">The sequence shown here is derived from an EMBL/GenBank/DDBJ whole genome shotgun (WGS) entry which is preliminary data.</text>
</comment>
<evidence type="ECO:0008006" key="6">
    <source>
        <dbReference type="Google" id="ProtNLM"/>
    </source>
</evidence>
<dbReference type="NCBIfam" id="TIGR00996">
    <property type="entry name" value="Mtu_fam_mce"/>
    <property type="match status" value="1"/>
</dbReference>